<evidence type="ECO:0000256" key="5">
    <source>
        <dbReference type="ARBA" id="ARBA00022989"/>
    </source>
</evidence>
<comment type="subcellular location">
    <subcellularLocation>
        <location evidence="1">Membrane</location>
        <topology evidence="1">Multi-pass membrane protein</topology>
    </subcellularLocation>
</comment>
<feature type="transmembrane region" description="Helical" evidence="8">
    <location>
        <begin position="429"/>
        <end position="449"/>
    </location>
</feature>
<evidence type="ECO:0000313" key="11">
    <source>
        <dbReference type="WBParaSite" id="ACAC_0000758801-mRNA-1"/>
    </source>
</evidence>
<organism evidence="10 11">
    <name type="scientific">Angiostrongylus cantonensis</name>
    <name type="common">Rat lungworm</name>
    <dbReference type="NCBI Taxonomy" id="6313"/>
    <lineage>
        <taxon>Eukaryota</taxon>
        <taxon>Metazoa</taxon>
        <taxon>Ecdysozoa</taxon>
        <taxon>Nematoda</taxon>
        <taxon>Chromadorea</taxon>
        <taxon>Rhabditida</taxon>
        <taxon>Rhabditina</taxon>
        <taxon>Rhabditomorpha</taxon>
        <taxon>Strongyloidea</taxon>
        <taxon>Metastrongylidae</taxon>
        <taxon>Angiostrongylus</taxon>
    </lineage>
</organism>
<dbReference type="Proteomes" id="UP000035642">
    <property type="component" value="Unassembled WGS sequence"/>
</dbReference>
<dbReference type="SUPFAM" id="SSF161070">
    <property type="entry name" value="SNF-like"/>
    <property type="match status" value="1"/>
</dbReference>
<keyword evidence="7" id="KW-1015">Disulfide bond</keyword>
<evidence type="ECO:0000256" key="6">
    <source>
        <dbReference type="ARBA" id="ARBA00023136"/>
    </source>
</evidence>
<evidence type="ECO:0000256" key="1">
    <source>
        <dbReference type="ARBA" id="ARBA00004141"/>
    </source>
</evidence>
<feature type="transmembrane region" description="Helical" evidence="8">
    <location>
        <begin position="391"/>
        <end position="417"/>
    </location>
</feature>
<feature type="disulfide bond" evidence="7">
    <location>
        <begin position="31"/>
        <end position="42"/>
    </location>
</feature>
<dbReference type="InterPro" id="IPR000175">
    <property type="entry name" value="Na/ntran_symport"/>
</dbReference>
<keyword evidence="4" id="KW-0769">Symport</keyword>
<dbReference type="GO" id="GO:0089718">
    <property type="term" value="P:amino acid import across plasma membrane"/>
    <property type="evidence" value="ECO:0007669"/>
    <property type="project" value="TreeGrafter"/>
</dbReference>
<keyword evidence="3 8" id="KW-0812">Transmembrane</keyword>
<feature type="transmembrane region" description="Helical" evidence="8">
    <location>
        <begin position="348"/>
        <end position="371"/>
    </location>
</feature>
<evidence type="ECO:0000256" key="8">
    <source>
        <dbReference type="SAM" id="Phobius"/>
    </source>
</evidence>
<evidence type="ECO:0000256" key="2">
    <source>
        <dbReference type="ARBA" id="ARBA00022448"/>
    </source>
</evidence>
<keyword evidence="6 8" id="KW-0472">Membrane</keyword>
<feature type="transmembrane region" description="Helical" evidence="8">
    <location>
        <begin position="170"/>
        <end position="188"/>
    </location>
</feature>
<feature type="chain" id="PRO_5005326519" evidence="9">
    <location>
        <begin position="22"/>
        <end position="452"/>
    </location>
</feature>
<sequence>MTRFIGWLMLFLYYLFWTIQADRPGLPWLNCKYFPEFLSAPCRDAGSMANFTLAAHTKLSTVRSESSFMQFMSALEKPSASISDFGDFQYNLLIVQGLVWIIVFSGICFGVRWLGKVVPLLFMAAFSMLLALLIRACTMDGLMAIFNVYLNATDWNKLADYKLWKVACEQAILASGIGYGAFITMGSYNRRSNNLVASVNLLFFRYKFIYFKSKLGKSHVVLTLMQSVTVVGLVGFIVSRTGLAPSDIMDKGFLFVNGKVIPGEAQMWHILTYFSYLPNMKLVTFAISLYFATQAGRHAYELVTGFLKYVTVFVILTFELFATAWFYCAHRLGMDLHVMLRNACCWCFGHFILLFTYLLPVIPAGIAVLNFRSYDFTTFSPAIHSWPWSEWVGIAIALGPLIPIPLCILLTLLGACCCGGKEGMSKGQVLLIFYTNLVVLLIDIQRSALQYM</sequence>
<dbReference type="Pfam" id="PF00209">
    <property type="entry name" value="SNF"/>
    <property type="match status" value="2"/>
</dbReference>
<protein>
    <submittedName>
        <fullName evidence="11">Transmembrane protein</fullName>
    </submittedName>
</protein>
<dbReference type="InterPro" id="IPR037272">
    <property type="entry name" value="SNS_sf"/>
</dbReference>
<evidence type="ECO:0000313" key="10">
    <source>
        <dbReference type="Proteomes" id="UP000035642"/>
    </source>
</evidence>
<name>A0A0K0DB37_ANGCA</name>
<dbReference type="WBParaSite" id="ACAC_0000758801-mRNA-1">
    <property type="protein sequence ID" value="ACAC_0000758801-mRNA-1"/>
    <property type="gene ID" value="ACAC_0000758801"/>
</dbReference>
<dbReference type="GO" id="GO:0005283">
    <property type="term" value="F:amino acid:sodium symporter activity"/>
    <property type="evidence" value="ECO:0007669"/>
    <property type="project" value="TreeGrafter"/>
</dbReference>
<feature type="transmembrane region" description="Helical" evidence="8">
    <location>
        <begin position="93"/>
        <end position="114"/>
    </location>
</feature>
<keyword evidence="9" id="KW-0732">Signal</keyword>
<accession>A0A0K0DB37</accession>
<feature type="transmembrane region" description="Helical" evidence="8">
    <location>
        <begin position="121"/>
        <end position="150"/>
    </location>
</feature>
<feature type="transmembrane region" description="Helical" evidence="8">
    <location>
        <begin position="306"/>
        <end position="327"/>
    </location>
</feature>
<dbReference type="GO" id="GO:0015179">
    <property type="term" value="F:L-amino acid transmembrane transporter activity"/>
    <property type="evidence" value="ECO:0007669"/>
    <property type="project" value="TreeGrafter"/>
</dbReference>
<dbReference type="AlphaFoldDB" id="A0A0K0DB37"/>
<proteinExistence type="predicted"/>
<dbReference type="PANTHER" id="PTHR11616">
    <property type="entry name" value="SODIUM/CHLORIDE DEPENDENT TRANSPORTER"/>
    <property type="match status" value="1"/>
</dbReference>
<dbReference type="GO" id="GO:0005886">
    <property type="term" value="C:plasma membrane"/>
    <property type="evidence" value="ECO:0007669"/>
    <property type="project" value="TreeGrafter"/>
</dbReference>
<keyword evidence="2" id="KW-0813">Transport</keyword>
<feature type="signal peptide" evidence="9">
    <location>
        <begin position="1"/>
        <end position="21"/>
    </location>
</feature>
<reference evidence="11" key="2">
    <citation type="submission" date="2017-02" db="UniProtKB">
        <authorList>
            <consortium name="WormBaseParasite"/>
        </authorList>
    </citation>
    <scope>IDENTIFICATION</scope>
</reference>
<feature type="transmembrane region" description="Helical" evidence="8">
    <location>
        <begin position="219"/>
        <end position="239"/>
    </location>
</feature>
<keyword evidence="5 8" id="KW-1133">Transmembrane helix</keyword>
<evidence type="ECO:0000256" key="3">
    <source>
        <dbReference type="ARBA" id="ARBA00022692"/>
    </source>
</evidence>
<keyword evidence="10" id="KW-1185">Reference proteome</keyword>
<dbReference type="PANTHER" id="PTHR11616:SF295">
    <property type="entry name" value="SODIUM: NEUROTRANSMITTER SYMPORTER FAMILY"/>
    <property type="match status" value="1"/>
</dbReference>
<evidence type="ECO:0000256" key="4">
    <source>
        <dbReference type="ARBA" id="ARBA00022847"/>
    </source>
</evidence>
<reference evidence="10" key="1">
    <citation type="submission" date="2012-09" db="EMBL/GenBank/DDBJ databases">
        <authorList>
            <person name="Martin A.A."/>
        </authorList>
    </citation>
    <scope>NUCLEOTIDE SEQUENCE</scope>
</reference>
<evidence type="ECO:0000256" key="9">
    <source>
        <dbReference type="SAM" id="SignalP"/>
    </source>
</evidence>
<dbReference type="PROSITE" id="PS50267">
    <property type="entry name" value="NA_NEUROTRAN_SYMP_3"/>
    <property type="match status" value="1"/>
</dbReference>
<evidence type="ECO:0000256" key="7">
    <source>
        <dbReference type="PIRSR" id="PIRSR600175-2"/>
    </source>
</evidence>